<proteinExistence type="predicted"/>
<reference evidence="1" key="1">
    <citation type="submission" date="2018-01" db="EMBL/GenBank/DDBJ databases">
        <title>An insight into the sialome of Amazonian anophelines.</title>
        <authorList>
            <person name="Ribeiro J.M."/>
            <person name="Scarpassa V."/>
            <person name="Calvo E."/>
        </authorList>
    </citation>
    <scope>NUCLEOTIDE SEQUENCE</scope>
</reference>
<organism evidence="1">
    <name type="scientific">Anopheles darlingi</name>
    <name type="common">Mosquito</name>
    <dbReference type="NCBI Taxonomy" id="43151"/>
    <lineage>
        <taxon>Eukaryota</taxon>
        <taxon>Metazoa</taxon>
        <taxon>Ecdysozoa</taxon>
        <taxon>Arthropoda</taxon>
        <taxon>Hexapoda</taxon>
        <taxon>Insecta</taxon>
        <taxon>Pterygota</taxon>
        <taxon>Neoptera</taxon>
        <taxon>Endopterygota</taxon>
        <taxon>Diptera</taxon>
        <taxon>Nematocera</taxon>
        <taxon>Culicoidea</taxon>
        <taxon>Culicidae</taxon>
        <taxon>Anophelinae</taxon>
        <taxon>Anopheles</taxon>
    </lineage>
</organism>
<evidence type="ECO:0000313" key="1">
    <source>
        <dbReference type="EMBL" id="MBW78997.1"/>
    </source>
</evidence>
<name>A0A2M4DN66_ANODA</name>
<sequence length="160" mass="19386">MVRLWWWLYPLNVQIVRLERPIDVHLTMHLQRTIIAQIVALSITLDAVFQLVQHRINARLNVLHHFNRLAQINPKVRLTPSVLTDLDHAVGEIVSFRKLYVRCLDRFQLLSLQYHRITFHHRHERLCLFDQLILMVDDARKRIHRFLDLLDFHQNRMLPR</sequence>
<protein>
    <submittedName>
        <fullName evidence="1">Putative secreted protein</fullName>
    </submittedName>
</protein>
<dbReference type="AlphaFoldDB" id="A0A2M4DN66"/>
<dbReference type="EMBL" id="GGFL01014819">
    <property type="protein sequence ID" value="MBW78997.1"/>
    <property type="molecule type" value="Transcribed_RNA"/>
</dbReference>
<accession>A0A2M4DN66</accession>